<name>A0A0V0II89_SOLCH</name>
<sequence length="69" mass="7822">GFTHDISICLSLCCVASLVNFYFSLVSALIILSLSYYILGFWLFCGVNMKLMLVDHLDSGEILLNTRKW</sequence>
<dbReference type="EMBL" id="GEDG01006487">
    <property type="protein sequence ID" value="JAP31994.1"/>
    <property type="molecule type" value="Transcribed_RNA"/>
</dbReference>
<keyword evidence="1" id="KW-1133">Transmembrane helix</keyword>
<evidence type="ECO:0000313" key="2">
    <source>
        <dbReference type="EMBL" id="JAP31994.1"/>
    </source>
</evidence>
<dbReference type="AlphaFoldDB" id="A0A0V0II89"/>
<keyword evidence="1" id="KW-0472">Membrane</keyword>
<accession>A0A0V0II89</accession>
<evidence type="ECO:0000256" key="1">
    <source>
        <dbReference type="SAM" id="Phobius"/>
    </source>
</evidence>
<keyword evidence="1" id="KW-0812">Transmembrane</keyword>
<organism evidence="2">
    <name type="scientific">Solanum chacoense</name>
    <name type="common">Chaco potato</name>
    <dbReference type="NCBI Taxonomy" id="4108"/>
    <lineage>
        <taxon>Eukaryota</taxon>
        <taxon>Viridiplantae</taxon>
        <taxon>Streptophyta</taxon>
        <taxon>Embryophyta</taxon>
        <taxon>Tracheophyta</taxon>
        <taxon>Spermatophyta</taxon>
        <taxon>Magnoliopsida</taxon>
        <taxon>eudicotyledons</taxon>
        <taxon>Gunneridae</taxon>
        <taxon>Pentapetalae</taxon>
        <taxon>asterids</taxon>
        <taxon>lamiids</taxon>
        <taxon>Solanales</taxon>
        <taxon>Solanaceae</taxon>
        <taxon>Solanoideae</taxon>
        <taxon>Solaneae</taxon>
        <taxon>Solanum</taxon>
    </lineage>
</organism>
<proteinExistence type="predicted"/>
<feature type="non-terminal residue" evidence="2">
    <location>
        <position position="1"/>
    </location>
</feature>
<reference evidence="2" key="1">
    <citation type="submission" date="2015-12" db="EMBL/GenBank/DDBJ databases">
        <title>Gene expression during late stages of embryo sac development: a critical building block for successful pollen-pistil interactions.</title>
        <authorList>
            <person name="Liu Y."/>
            <person name="Joly V."/>
            <person name="Sabar M."/>
            <person name="Matton D.P."/>
        </authorList>
    </citation>
    <scope>NUCLEOTIDE SEQUENCE</scope>
</reference>
<feature type="transmembrane region" description="Helical" evidence="1">
    <location>
        <begin position="21"/>
        <end position="44"/>
    </location>
</feature>
<protein>
    <submittedName>
        <fullName evidence="2">Putative ovule protein</fullName>
    </submittedName>
</protein>